<gene>
    <name evidence="2" type="ORF">J3D65DRAFT_621735</name>
</gene>
<evidence type="ECO:0000256" key="1">
    <source>
        <dbReference type="SAM" id="MobiDB-lite"/>
    </source>
</evidence>
<feature type="compositionally biased region" description="Polar residues" evidence="1">
    <location>
        <begin position="51"/>
        <end position="65"/>
    </location>
</feature>
<dbReference type="InterPro" id="IPR043472">
    <property type="entry name" value="Macro_dom-like"/>
</dbReference>
<feature type="region of interest" description="Disordered" evidence="1">
    <location>
        <begin position="44"/>
        <end position="66"/>
    </location>
</feature>
<evidence type="ECO:0008006" key="4">
    <source>
        <dbReference type="Google" id="ProtNLM"/>
    </source>
</evidence>
<dbReference type="RefSeq" id="XP_066656042.1">
    <property type="nucleotide sequence ID" value="XM_066799995.1"/>
</dbReference>
<dbReference type="GeneID" id="92032901"/>
<organism evidence="2 3">
    <name type="scientific">Phyllosticta citribraziliensis</name>
    <dbReference type="NCBI Taxonomy" id="989973"/>
    <lineage>
        <taxon>Eukaryota</taxon>
        <taxon>Fungi</taxon>
        <taxon>Dikarya</taxon>
        <taxon>Ascomycota</taxon>
        <taxon>Pezizomycotina</taxon>
        <taxon>Dothideomycetes</taxon>
        <taxon>Dothideomycetes incertae sedis</taxon>
        <taxon>Botryosphaeriales</taxon>
        <taxon>Phyllostictaceae</taxon>
        <taxon>Phyllosticta</taxon>
    </lineage>
</organism>
<protein>
    <recommendedName>
        <fullName evidence="4">ADP-ribose 1''-phosphate phosphatase</fullName>
    </recommendedName>
</protein>
<reference evidence="2 3" key="1">
    <citation type="submission" date="2024-04" db="EMBL/GenBank/DDBJ databases">
        <title>Phyllosticta paracitricarpa is synonymous to the EU quarantine fungus P. citricarpa based on phylogenomic analyses.</title>
        <authorList>
            <consortium name="Lawrence Berkeley National Laboratory"/>
            <person name="Van ingen-buijs V.A."/>
            <person name="Van westerhoven A.C."/>
            <person name="Haridas S."/>
            <person name="Skiadas P."/>
            <person name="Martin F."/>
            <person name="Groenewald J.Z."/>
            <person name="Crous P.W."/>
            <person name="Seidl M.F."/>
        </authorList>
    </citation>
    <scope>NUCLEOTIDE SEQUENCE [LARGE SCALE GENOMIC DNA]</scope>
    <source>
        <strain evidence="2 3">CPC 17464</strain>
    </source>
</reference>
<proteinExistence type="predicted"/>
<accession>A0ABR1LUB8</accession>
<keyword evidence="3" id="KW-1185">Reference proteome</keyword>
<dbReference type="PANTHER" id="PTHR12521:SF0">
    <property type="entry name" value="ADP-RIBOSE GLYCOHYDROLASE OARD1"/>
    <property type="match status" value="1"/>
</dbReference>
<evidence type="ECO:0000313" key="2">
    <source>
        <dbReference type="EMBL" id="KAK7538355.1"/>
    </source>
</evidence>
<dbReference type="PANTHER" id="PTHR12521">
    <property type="entry name" value="PROTEIN C6ORF130"/>
    <property type="match status" value="1"/>
</dbReference>
<comment type="caution">
    <text evidence="2">The sequence shown here is derived from an EMBL/GenBank/DDBJ whole genome shotgun (WGS) entry which is preliminary data.</text>
</comment>
<dbReference type="SUPFAM" id="SSF52949">
    <property type="entry name" value="Macro domain-like"/>
    <property type="match status" value="1"/>
</dbReference>
<dbReference type="InterPro" id="IPR050892">
    <property type="entry name" value="ADP-ribose_metab_enzymes"/>
</dbReference>
<sequence length="246" mass="27413">MSLFTLTFWGSRSFPVHRRAVASQIITNFARPRRQLQVSAIHDHHRATPEMSASNAAKASDGTPSKRQKLVVKEVTADMFAAPPNSVLIHACNCYGNWGKGIAEAFRLGYPNANRNHEQFCDRGPDGMAQVGSAQLIPPMDEDPKAPEKGNKKHYIGCLFTSEGFGARKDPPATILKHTRTSMIDLLQQIADLKKDGKAVGEIRMCRINSVLFRTKWEETLKVLRNIELEPGMPTEVTVYERPSKS</sequence>
<dbReference type="Proteomes" id="UP001360953">
    <property type="component" value="Unassembled WGS sequence"/>
</dbReference>
<dbReference type="Gene3D" id="3.40.220.10">
    <property type="entry name" value="Leucine Aminopeptidase, subunit E, domain 1"/>
    <property type="match status" value="1"/>
</dbReference>
<name>A0ABR1LUB8_9PEZI</name>
<evidence type="ECO:0000313" key="3">
    <source>
        <dbReference type="Proteomes" id="UP001360953"/>
    </source>
</evidence>
<dbReference type="EMBL" id="JBBPEH010000005">
    <property type="protein sequence ID" value="KAK7538355.1"/>
    <property type="molecule type" value="Genomic_DNA"/>
</dbReference>